<dbReference type="PANTHER" id="PTHR15503:SF22">
    <property type="entry name" value="TRANSPOSON TY3-I GAG POLYPROTEIN"/>
    <property type="match status" value="1"/>
</dbReference>
<dbReference type="GO" id="GO:0006508">
    <property type="term" value="P:proteolysis"/>
    <property type="evidence" value="ECO:0007669"/>
    <property type="project" value="InterPro"/>
</dbReference>
<name>A0A151QUV2_CAJCA</name>
<dbReference type="Pfam" id="PF08284">
    <property type="entry name" value="RVP_2"/>
    <property type="match status" value="1"/>
</dbReference>
<evidence type="ECO:0000259" key="2">
    <source>
        <dbReference type="Pfam" id="PF19259"/>
    </source>
</evidence>
<feature type="compositionally biased region" description="Pro residues" evidence="1">
    <location>
        <begin position="223"/>
        <end position="249"/>
    </location>
</feature>
<dbReference type="InterPro" id="IPR021109">
    <property type="entry name" value="Peptidase_aspartic_dom_sf"/>
</dbReference>
<dbReference type="InterPro" id="IPR045358">
    <property type="entry name" value="Ty3_capsid"/>
</dbReference>
<dbReference type="InterPro" id="IPR032567">
    <property type="entry name" value="RTL1-rel"/>
</dbReference>
<dbReference type="Pfam" id="PF19259">
    <property type="entry name" value="Ty3_capsid"/>
    <property type="match status" value="1"/>
</dbReference>
<dbReference type="InterPro" id="IPR043502">
    <property type="entry name" value="DNA/RNA_pol_sf"/>
</dbReference>
<dbReference type="PANTHER" id="PTHR15503">
    <property type="entry name" value="LDOC1 RELATED"/>
    <property type="match status" value="1"/>
</dbReference>
<dbReference type="AlphaFoldDB" id="A0A151QUV2"/>
<gene>
    <name evidence="3" type="ORF">KK1_045067</name>
</gene>
<dbReference type="EMBL" id="KQ484705">
    <property type="protein sequence ID" value="KYP34023.1"/>
    <property type="molecule type" value="Genomic_DNA"/>
</dbReference>
<reference evidence="3" key="1">
    <citation type="journal article" date="2012" name="Nat. Biotechnol.">
        <title>Draft genome sequence of pigeonpea (Cajanus cajan), an orphan legume crop of resource-poor farmers.</title>
        <authorList>
            <person name="Varshney R.K."/>
            <person name="Chen W."/>
            <person name="Li Y."/>
            <person name="Bharti A.K."/>
            <person name="Saxena R.K."/>
            <person name="Schlueter J.A."/>
            <person name="Donoghue M.T."/>
            <person name="Azam S."/>
            <person name="Fan G."/>
            <person name="Whaley A.M."/>
            <person name="Farmer A.D."/>
            <person name="Sheridan J."/>
            <person name="Iwata A."/>
            <person name="Tuteja R."/>
            <person name="Penmetsa R.V."/>
            <person name="Wu W."/>
            <person name="Upadhyaya H.D."/>
            <person name="Yang S.P."/>
            <person name="Shah T."/>
            <person name="Saxena K.B."/>
            <person name="Michael T."/>
            <person name="McCombie W.R."/>
            <person name="Yang B."/>
            <person name="Zhang G."/>
            <person name="Yang H."/>
            <person name="Wang J."/>
            <person name="Spillane C."/>
            <person name="Cook D.R."/>
            <person name="May G.D."/>
            <person name="Xu X."/>
            <person name="Jackson S.A."/>
        </authorList>
    </citation>
    <scope>NUCLEOTIDE SEQUENCE [LARGE SCALE GENOMIC DNA]</scope>
</reference>
<dbReference type="InterPro" id="IPR001969">
    <property type="entry name" value="Aspartic_peptidase_AS"/>
</dbReference>
<dbReference type="CDD" id="cd00303">
    <property type="entry name" value="retropepsin_like"/>
    <property type="match status" value="1"/>
</dbReference>
<dbReference type="InterPro" id="IPR043128">
    <property type="entry name" value="Rev_trsase/Diguanyl_cyclase"/>
</dbReference>
<dbReference type="OMA" id="CKPQFLH"/>
<evidence type="ECO:0000313" key="4">
    <source>
        <dbReference type="Proteomes" id="UP000075243"/>
    </source>
</evidence>
<protein>
    <recommendedName>
        <fullName evidence="2">Ty3 transposon capsid-like protein domain-containing protein</fullName>
    </recommendedName>
</protein>
<evidence type="ECO:0000256" key="1">
    <source>
        <dbReference type="SAM" id="MobiDB-lite"/>
    </source>
</evidence>
<dbReference type="Gene3D" id="2.40.70.10">
    <property type="entry name" value="Acid Proteases"/>
    <property type="match status" value="1"/>
</dbReference>
<proteinExistence type="predicted"/>
<organism evidence="3 4">
    <name type="scientific">Cajanus cajan</name>
    <name type="common">Pigeon pea</name>
    <name type="synonym">Cajanus indicus</name>
    <dbReference type="NCBI Taxonomy" id="3821"/>
    <lineage>
        <taxon>Eukaryota</taxon>
        <taxon>Viridiplantae</taxon>
        <taxon>Streptophyta</taxon>
        <taxon>Embryophyta</taxon>
        <taxon>Tracheophyta</taxon>
        <taxon>Spermatophyta</taxon>
        <taxon>Magnoliopsida</taxon>
        <taxon>eudicotyledons</taxon>
        <taxon>Gunneridae</taxon>
        <taxon>Pentapetalae</taxon>
        <taxon>rosids</taxon>
        <taxon>fabids</taxon>
        <taxon>Fabales</taxon>
        <taxon>Fabaceae</taxon>
        <taxon>Papilionoideae</taxon>
        <taxon>50 kb inversion clade</taxon>
        <taxon>NPAAA clade</taxon>
        <taxon>indigoferoid/millettioid clade</taxon>
        <taxon>Phaseoleae</taxon>
        <taxon>Cajanus</taxon>
    </lineage>
</organism>
<dbReference type="SUPFAM" id="SSF50630">
    <property type="entry name" value="Acid proteases"/>
    <property type="match status" value="1"/>
</dbReference>
<keyword evidence="4" id="KW-1185">Reference proteome</keyword>
<evidence type="ECO:0000313" key="3">
    <source>
        <dbReference type="EMBL" id="KYP34023.1"/>
    </source>
</evidence>
<sequence>MAASSQTDEFAKLSRQLEQILLAQASFANTLHDISERTSYLESKTSISPPPPSSPRPIKFDLPTFDGSDALGWIFKVTQFFEYHQTPAEQRIQISSFYLAGPALAWFQWMFNNGLLTSWEAFLRALELRFAPSKFEDPIASLCKLTQTYNLHDYLSEFEALANRISDLPPSFYLSCFISGLKPHLRREVMALQPSDLPQAIALAKLQDDKTRSSFTSTNRFIRPPPPPTSPQPSSPKPLPPLLPTPPTKLPIKRLTEAEMQARRDKNLCFNCDERYSRGHRCKPQFLHLTTFNTDDPISEPPLFADDSVEPSEPEAGLISLHAFSGQWTPRTFRITGAIKGYKVQILVDSGATHNFIQTRVAHFLQLAMEPTASPLKVMVGNGDFLPCSTFCPQVSLSLAQHQFPVDLYPLQLSGTDVVLGGDQGPVPSPISAQQLQKLQDTHRLEALFQLTLEPSLSHTPTTDPNHTTTIPSSTEQSLQNLISKFSSLFSTPTKFIKGCSSIAAPLTDLLKKDAFCWNEKAQLAYQNLKDVLLQGPVLAIP</sequence>
<accession>A0A151QUV2</accession>
<dbReference type="Gene3D" id="3.30.70.270">
    <property type="match status" value="1"/>
</dbReference>
<feature type="domain" description="Ty3 transposon capsid-like protein" evidence="2">
    <location>
        <begin position="81"/>
        <end position="205"/>
    </location>
</feature>
<dbReference type="Proteomes" id="UP000075243">
    <property type="component" value="Unassembled WGS sequence"/>
</dbReference>
<dbReference type="SUPFAM" id="SSF56672">
    <property type="entry name" value="DNA/RNA polymerases"/>
    <property type="match status" value="1"/>
</dbReference>
<feature type="region of interest" description="Disordered" evidence="1">
    <location>
        <begin position="208"/>
        <end position="249"/>
    </location>
</feature>
<dbReference type="PROSITE" id="PS00141">
    <property type="entry name" value="ASP_PROTEASE"/>
    <property type="match status" value="1"/>
</dbReference>
<dbReference type="Gramene" id="C.cajan_44225.t">
    <property type="protein sequence ID" value="C.cajan_44225.t"/>
    <property type="gene ID" value="C.cajan_44225"/>
</dbReference>
<dbReference type="GO" id="GO:0004190">
    <property type="term" value="F:aspartic-type endopeptidase activity"/>
    <property type="evidence" value="ECO:0007669"/>
    <property type="project" value="InterPro"/>
</dbReference>